<gene>
    <name evidence="1" type="ORF">Tco_0681102</name>
</gene>
<organism evidence="1 2">
    <name type="scientific">Tanacetum coccineum</name>
    <dbReference type="NCBI Taxonomy" id="301880"/>
    <lineage>
        <taxon>Eukaryota</taxon>
        <taxon>Viridiplantae</taxon>
        <taxon>Streptophyta</taxon>
        <taxon>Embryophyta</taxon>
        <taxon>Tracheophyta</taxon>
        <taxon>Spermatophyta</taxon>
        <taxon>Magnoliopsida</taxon>
        <taxon>eudicotyledons</taxon>
        <taxon>Gunneridae</taxon>
        <taxon>Pentapetalae</taxon>
        <taxon>asterids</taxon>
        <taxon>campanulids</taxon>
        <taxon>Asterales</taxon>
        <taxon>Asteraceae</taxon>
        <taxon>Asteroideae</taxon>
        <taxon>Anthemideae</taxon>
        <taxon>Anthemidinae</taxon>
        <taxon>Tanacetum</taxon>
    </lineage>
</organism>
<sequence length="105" mass="11744">MQVSRDTKEKFDVRILFNNKLPQHTTTTASPTIATTMLNTKSEGKKLVSPMLFSHQTNRDVFPEDLPGLPPIRQVEFQIDLIPGAAPVARTLYRLDSSEMLGSLC</sequence>
<name>A0ABQ4XMC9_9ASTR</name>
<accession>A0ABQ4XMC9</accession>
<reference evidence="1" key="2">
    <citation type="submission" date="2022-01" db="EMBL/GenBank/DDBJ databases">
        <authorList>
            <person name="Yamashiro T."/>
            <person name="Shiraishi A."/>
            <person name="Satake H."/>
            <person name="Nakayama K."/>
        </authorList>
    </citation>
    <scope>NUCLEOTIDE SEQUENCE</scope>
</reference>
<keyword evidence="2" id="KW-1185">Reference proteome</keyword>
<proteinExistence type="predicted"/>
<dbReference type="EMBL" id="BQNB010009654">
    <property type="protein sequence ID" value="GJS66538.1"/>
    <property type="molecule type" value="Genomic_DNA"/>
</dbReference>
<protein>
    <recommendedName>
        <fullName evidence="3">Reverse transcriptase domain-containing protein</fullName>
    </recommendedName>
</protein>
<comment type="caution">
    <text evidence="1">The sequence shown here is derived from an EMBL/GenBank/DDBJ whole genome shotgun (WGS) entry which is preliminary data.</text>
</comment>
<dbReference type="Proteomes" id="UP001151760">
    <property type="component" value="Unassembled WGS sequence"/>
</dbReference>
<evidence type="ECO:0000313" key="1">
    <source>
        <dbReference type="EMBL" id="GJS66538.1"/>
    </source>
</evidence>
<evidence type="ECO:0008006" key="3">
    <source>
        <dbReference type="Google" id="ProtNLM"/>
    </source>
</evidence>
<evidence type="ECO:0000313" key="2">
    <source>
        <dbReference type="Proteomes" id="UP001151760"/>
    </source>
</evidence>
<reference evidence="1" key="1">
    <citation type="journal article" date="2022" name="Int. J. Mol. Sci.">
        <title>Draft Genome of Tanacetum Coccineum: Genomic Comparison of Closely Related Tanacetum-Family Plants.</title>
        <authorList>
            <person name="Yamashiro T."/>
            <person name="Shiraishi A."/>
            <person name="Nakayama K."/>
            <person name="Satake H."/>
        </authorList>
    </citation>
    <scope>NUCLEOTIDE SEQUENCE</scope>
</reference>